<evidence type="ECO:0000313" key="1">
    <source>
        <dbReference type="EMBL" id="KAJ5520097.1"/>
    </source>
</evidence>
<accession>A0A9W9Y4J1</accession>
<dbReference type="Proteomes" id="UP001149954">
    <property type="component" value="Unassembled WGS sequence"/>
</dbReference>
<proteinExistence type="predicted"/>
<gene>
    <name evidence="1" type="ORF">N7463_000550</name>
</gene>
<dbReference type="EMBL" id="JAPWDS010000001">
    <property type="protein sequence ID" value="KAJ5520097.1"/>
    <property type="molecule type" value="Genomic_DNA"/>
</dbReference>
<organism evidence="1 2">
    <name type="scientific">Penicillium fimorum</name>
    <dbReference type="NCBI Taxonomy" id="1882269"/>
    <lineage>
        <taxon>Eukaryota</taxon>
        <taxon>Fungi</taxon>
        <taxon>Dikarya</taxon>
        <taxon>Ascomycota</taxon>
        <taxon>Pezizomycotina</taxon>
        <taxon>Eurotiomycetes</taxon>
        <taxon>Eurotiomycetidae</taxon>
        <taxon>Eurotiales</taxon>
        <taxon>Aspergillaceae</taxon>
        <taxon>Penicillium</taxon>
    </lineage>
</organism>
<reference evidence="1" key="1">
    <citation type="submission" date="2022-12" db="EMBL/GenBank/DDBJ databases">
        <authorList>
            <person name="Petersen C."/>
        </authorList>
    </citation>
    <scope>NUCLEOTIDE SEQUENCE</scope>
    <source>
        <strain evidence="1">IBT 29495</strain>
    </source>
</reference>
<sequence>MTGQESYRTVLSCMLPTVWRLEHGEIFPVRYPNVGRPSARIEFGSIILSSLPPPIRFHDRHPSEKFKKENVLPRTGRLSRLALSPLAIYPVIPREKDQAPIL</sequence>
<evidence type="ECO:0000313" key="2">
    <source>
        <dbReference type="Proteomes" id="UP001149954"/>
    </source>
</evidence>
<name>A0A9W9Y4J1_9EURO</name>
<protein>
    <submittedName>
        <fullName evidence="1">Uncharacterized protein</fullName>
    </submittedName>
</protein>
<dbReference type="AlphaFoldDB" id="A0A9W9Y4J1"/>
<comment type="caution">
    <text evidence="1">The sequence shown here is derived from an EMBL/GenBank/DDBJ whole genome shotgun (WGS) entry which is preliminary data.</text>
</comment>
<reference evidence="1" key="2">
    <citation type="journal article" date="2023" name="IMA Fungus">
        <title>Comparative genomic study of the Penicillium genus elucidates a diverse pangenome and 15 lateral gene transfer events.</title>
        <authorList>
            <person name="Petersen C."/>
            <person name="Sorensen T."/>
            <person name="Nielsen M.R."/>
            <person name="Sondergaard T.E."/>
            <person name="Sorensen J.L."/>
            <person name="Fitzpatrick D.A."/>
            <person name="Frisvad J.C."/>
            <person name="Nielsen K.L."/>
        </authorList>
    </citation>
    <scope>NUCLEOTIDE SEQUENCE</scope>
    <source>
        <strain evidence="1">IBT 29495</strain>
    </source>
</reference>
<keyword evidence="2" id="KW-1185">Reference proteome</keyword>